<dbReference type="Proteomes" id="UP000501076">
    <property type="component" value="Plasmid pFDU301A"/>
</dbReference>
<evidence type="ECO:0000313" key="2">
    <source>
        <dbReference type="Proteomes" id="UP000501076"/>
    </source>
</evidence>
<keyword evidence="1" id="KW-0614">Plasmid</keyword>
<dbReference type="RefSeq" id="WP_171777991.1">
    <property type="nucleotide sequence ID" value="NZ_CP045273.1"/>
</dbReference>
<dbReference type="EMBL" id="CP045273">
    <property type="protein sequence ID" value="QJX80008.1"/>
    <property type="molecule type" value="Genomic_DNA"/>
</dbReference>
<gene>
    <name evidence="1" type="ORF">FDZ14_28300</name>
</gene>
<sequence length="184" mass="22083">MLSDTLQELVKNITNKTNYLSVKESSLPYYVNSFLSMESSKRESNNITEYVSYTINVNRLPSLYKEPLKELIKRFEFSPLSFYSLNFSFKTGFFYNCTPKKQNDEYAMFHWLRCRGYKNINALELKWSFLTEESRTSEYLRVYKYAQKEVVKELKEMKPLIDQFNKNTSSLLRDLYNFEKNMLI</sequence>
<reference evidence="1 2" key="1">
    <citation type="submission" date="2019-10" db="EMBL/GenBank/DDBJ databases">
        <title>Complete genome sequences for adaption low water activity.</title>
        <authorList>
            <person name="Zhao L."/>
            <person name="Zhong J."/>
        </authorList>
    </citation>
    <scope>NUCLEOTIDE SEQUENCE [LARGE SCALE GENOMIC DNA]</scope>
    <source>
        <strain evidence="1 2">FDU301</strain>
        <plasmid evidence="2">pfdu301a</plasmid>
    </source>
</reference>
<evidence type="ECO:0000313" key="1">
    <source>
        <dbReference type="EMBL" id="QJX80008.1"/>
    </source>
</evidence>
<accession>A0A6M6E5Z8</accession>
<dbReference type="AlphaFoldDB" id="A0A6M6E5Z8"/>
<name>A0A6M6E5Z8_PRIMG</name>
<proteinExistence type="predicted"/>
<protein>
    <submittedName>
        <fullName evidence="1">Uncharacterized protein</fullName>
    </submittedName>
</protein>
<geneLocation type="plasmid" evidence="2">
    <name>pfdu301a</name>
</geneLocation>
<organism evidence="1 2">
    <name type="scientific">Priestia megaterium</name>
    <name type="common">Bacillus megaterium</name>
    <dbReference type="NCBI Taxonomy" id="1404"/>
    <lineage>
        <taxon>Bacteria</taxon>
        <taxon>Bacillati</taxon>
        <taxon>Bacillota</taxon>
        <taxon>Bacilli</taxon>
        <taxon>Bacillales</taxon>
        <taxon>Bacillaceae</taxon>
        <taxon>Priestia</taxon>
    </lineage>
</organism>